<organism evidence="2">
    <name type="scientific">viral metagenome</name>
    <dbReference type="NCBI Taxonomy" id="1070528"/>
    <lineage>
        <taxon>unclassified sequences</taxon>
        <taxon>metagenomes</taxon>
        <taxon>organismal metagenomes</taxon>
    </lineage>
</organism>
<sequence>MDKQEALEHAPNSPQWGNLPQYRMVEYPDIVEGKYYYYKHGNFIEDYIARVNNKLNNRVNGDLIYKRKTLGWSQDPDTEYEEDQWMPVQFGVGYLRAPLASMNDQAVGGTRRFYVYDDDVMMVQNGGGLVEDINARLDDRSYILPAGTVAHRIAPVSFRTTPPFFPRKSLRRGRKVRKSRKANKKQKRSTRRAKRLR</sequence>
<proteinExistence type="predicted"/>
<evidence type="ECO:0000256" key="1">
    <source>
        <dbReference type="SAM" id="MobiDB-lite"/>
    </source>
</evidence>
<dbReference type="EMBL" id="MN740533">
    <property type="protein sequence ID" value="QHU31855.1"/>
    <property type="molecule type" value="Genomic_DNA"/>
</dbReference>
<feature type="region of interest" description="Disordered" evidence="1">
    <location>
        <begin position="164"/>
        <end position="197"/>
    </location>
</feature>
<accession>A0A6C0LPC6</accession>
<protein>
    <submittedName>
        <fullName evidence="2">Uncharacterized protein</fullName>
    </submittedName>
</protein>
<feature type="compositionally biased region" description="Basic residues" evidence="1">
    <location>
        <begin position="168"/>
        <end position="197"/>
    </location>
</feature>
<dbReference type="AlphaFoldDB" id="A0A6C0LPC6"/>
<name>A0A6C0LPC6_9ZZZZ</name>
<evidence type="ECO:0000313" key="2">
    <source>
        <dbReference type="EMBL" id="QHU31855.1"/>
    </source>
</evidence>
<reference evidence="2" key="1">
    <citation type="journal article" date="2020" name="Nature">
        <title>Giant virus diversity and host interactions through global metagenomics.</title>
        <authorList>
            <person name="Schulz F."/>
            <person name="Roux S."/>
            <person name="Paez-Espino D."/>
            <person name="Jungbluth S."/>
            <person name="Walsh D.A."/>
            <person name="Denef V.J."/>
            <person name="McMahon K.D."/>
            <person name="Konstantinidis K.T."/>
            <person name="Eloe-Fadrosh E.A."/>
            <person name="Kyrpides N.C."/>
            <person name="Woyke T."/>
        </authorList>
    </citation>
    <scope>NUCLEOTIDE SEQUENCE</scope>
    <source>
        <strain evidence="2">GVMAG-M-3300027963-41</strain>
    </source>
</reference>